<organism evidence="4 5">
    <name type="scientific">Bradyrhizobium valentinum</name>
    <dbReference type="NCBI Taxonomy" id="1518501"/>
    <lineage>
        <taxon>Bacteria</taxon>
        <taxon>Pseudomonadati</taxon>
        <taxon>Pseudomonadota</taxon>
        <taxon>Alphaproteobacteria</taxon>
        <taxon>Hyphomicrobiales</taxon>
        <taxon>Nitrobacteraceae</taxon>
        <taxon>Bradyrhizobium</taxon>
    </lineage>
</organism>
<dbReference type="InterPro" id="IPR011049">
    <property type="entry name" value="Serralysin-like_metalloprot_C"/>
</dbReference>
<dbReference type="STRING" id="1518501.CQ10_18425"/>
<dbReference type="GO" id="GO:0005509">
    <property type="term" value="F:calcium ion binding"/>
    <property type="evidence" value="ECO:0007669"/>
    <property type="project" value="InterPro"/>
</dbReference>
<dbReference type="Pfam" id="PF22612">
    <property type="entry name" value="GH113"/>
    <property type="match status" value="1"/>
</dbReference>
<keyword evidence="2" id="KW-0964">Secreted</keyword>
<dbReference type="EMBL" id="LLXX01000090">
    <property type="protein sequence ID" value="KRR07849.1"/>
    <property type="molecule type" value="Genomic_DNA"/>
</dbReference>
<dbReference type="CDD" id="cd19608">
    <property type="entry name" value="GH113_mannanase-like"/>
    <property type="match status" value="1"/>
</dbReference>
<protein>
    <submittedName>
        <fullName evidence="4">Calcium-binding protein</fullName>
    </submittedName>
</protein>
<dbReference type="RefSeq" id="WP_057850819.1">
    <property type="nucleotide sequence ID" value="NZ_LLXX01000090.1"/>
</dbReference>
<dbReference type="SUPFAM" id="SSF51120">
    <property type="entry name" value="beta-Roll"/>
    <property type="match status" value="3"/>
</dbReference>
<keyword evidence="5" id="KW-1185">Reference proteome</keyword>
<reference evidence="4 5" key="1">
    <citation type="submission" date="2014-03" db="EMBL/GenBank/DDBJ databases">
        <title>Bradyrhizobium valentinum sp. nov., isolated from effective nodules of Lupinus mariae-josephae, a lupine endemic of basic-lime soils in Eastern Spain.</title>
        <authorList>
            <person name="Duran D."/>
            <person name="Rey L."/>
            <person name="Navarro A."/>
            <person name="Busquets A."/>
            <person name="Imperial J."/>
            <person name="Ruiz-Argueso T."/>
        </authorList>
    </citation>
    <scope>NUCLEOTIDE SEQUENCE [LARGE SCALE GENOMIC DNA]</scope>
    <source>
        <strain evidence="4 5">LmjM3</strain>
    </source>
</reference>
<evidence type="ECO:0000313" key="4">
    <source>
        <dbReference type="EMBL" id="KRR07849.1"/>
    </source>
</evidence>
<dbReference type="Gene3D" id="3.20.20.80">
    <property type="entry name" value="Glycosidases"/>
    <property type="match status" value="1"/>
</dbReference>
<evidence type="ECO:0000313" key="5">
    <source>
        <dbReference type="Proteomes" id="UP000051913"/>
    </source>
</evidence>
<dbReference type="Pfam" id="PF00353">
    <property type="entry name" value="HemolysinCabind"/>
    <property type="match status" value="5"/>
</dbReference>
<dbReference type="InterPro" id="IPR055151">
    <property type="entry name" value="GH113"/>
</dbReference>
<gene>
    <name evidence="4" type="ORF">CP49_07495</name>
</gene>
<evidence type="ECO:0000256" key="1">
    <source>
        <dbReference type="ARBA" id="ARBA00004613"/>
    </source>
</evidence>
<dbReference type="PRINTS" id="PR00313">
    <property type="entry name" value="CABNDNGRPT"/>
</dbReference>
<dbReference type="PANTHER" id="PTHR38340">
    <property type="entry name" value="S-LAYER PROTEIN"/>
    <property type="match status" value="1"/>
</dbReference>
<name>A0A0R3LJ91_9BRAD</name>
<dbReference type="InterPro" id="IPR001343">
    <property type="entry name" value="Hemolysn_Ca-bd"/>
</dbReference>
<dbReference type="PANTHER" id="PTHR38340:SF1">
    <property type="entry name" value="S-LAYER PROTEIN"/>
    <property type="match status" value="1"/>
</dbReference>
<proteinExistence type="predicted"/>
<comment type="subcellular location">
    <subcellularLocation>
        <location evidence="1">Secreted</location>
    </subcellularLocation>
</comment>
<dbReference type="Pfam" id="PF16841">
    <property type="entry name" value="CBM60"/>
    <property type="match status" value="1"/>
</dbReference>
<dbReference type="InterPro" id="IPR050557">
    <property type="entry name" value="RTX_toxin/Mannuronan_C5-epim"/>
</dbReference>
<dbReference type="Gene3D" id="2.150.10.10">
    <property type="entry name" value="Serralysin-like metalloprotease, C-terminal"/>
    <property type="match status" value="4"/>
</dbReference>
<sequence length="768" mass="80559">MAGVFPVQGFGFLSNYNGAFVASSAFAAMQAIASTNANSIELAPRLFMQTRTSNDVVADPNKTESDANILQAMANAGALGLSVTLKPMVSALDGSLAYVLNPNDPAAFFASYKNQMVHMADIAEQAGVSMLVIGNELGKLSGPEYRSYWVDLIDSIRAVFQGEITYAAATDEAINVSFWDKVDVIGINAYPPLTTKTDPTVEEMVNAWNSMSTDDYWAKVMNHMSPVDFFHSLALQYDKQVFFTETGYRSVDGTNISPGGWADSTTQDVQEQHDAFNAFFQVWGSEGGSWFRGASIWNWDTNNKYSPIGYSPEGKPAQGLITEWYGGQHQPPGQTLTGSPSADLMDVGGGNDVLSGGLGNDTIKAGRGDDTITGGPDTIPKLTETSVTVTGYSPVVDGVGAQMQLLINGQQVGSTVEFHNATDASGFQTFTFTFPNPGSISSLDLAFINDFTSTNGDRNLYIKDITVNGEHLSVSDAVNTSSPGTWNLYHNRSIHYDMTGHQDLFFGSSTDNDNLEGGAGTDLINGGAGADVINGGADNDTLNGGAGADVIHGGANDDTLNSGAGIATATDQLYGDDGNDIIKASTGDTGALLDGAAGRDQLYGSWVANVMNGGDGNDNLSGSGGLDVIHGDAGDDQLKGGPAATRMYGDDGNDSLQGGTGNEFLYGGIGNDRLIGSGGNDYLAGGSGNDTFVFAAGSGKDTVADFQNTDGVQDRVQIDKAVFADFSALQSHMAEVGTSVMITVDANNTIEIQNTTLSQLHASDFLFV</sequence>
<dbReference type="InterPro" id="IPR031768">
    <property type="entry name" value="CBM60_xylan-bd"/>
</dbReference>
<dbReference type="InterPro" id="IPR017853">
    <property type="entry name" value="GH"/>
</dbReference>
<dbReference type="Proteomes" id="UP000051913">
    <property type="component" value="Unassembled WGS sequence"/>
</dbReference>
<comment type="caution">
    <text evidence="4">The sequence shown here is derived from an EMBL/GenBank/DDBJ whole genome shotgun (WGS) entry which is preliminary data.</text>
</comment>
<evidence type="ECO:0000256" key="2">
    <source>
        <dbReference type="ARBA" id="ARBA00022525"/>
    </source>
</evidence>
<dbReference type="AlphaFoldDB" id="A0A0R3LJ91"/>
<feature type="domain" description="Carbohydrate binding module xylan-binding" evidence="3">
    <location>
        <begin position="399"/>
        <end position="475"/>
    </location>
</feature>
<evidence type="ECO:0000259" key="3">
    <source>
        <dbReference type="Pfam" id="PF16841"/>
    </source>
</evidence>
<dbReference type="PROSITE" id="PS00330">
    <property type="entry name" value="HEMOLYSIN_CALCIUM"/>
    <property type="match status" value="4"/>
</dbReference>
<dbReference type="GO" id="GO:0005576">
    <property type="term" value="C:extracellular region"/>
    <property type="evidence" value="ECO:0007669"/>
    <property type="project" value="UniProtKB-SubCell"/>
</dbReference>
<dbReference type="SUPFAM" id="SSF51445">
    <property type="entry name" value="(Trans)glycosidases"/>
    <property type="match status" value="1"/>
</dbReference>
<accession>A0A0R3LJ91</accession>
<dbReference type="InterPro" id="IPR018511">
    <property type="entry name" value="Hemolysin-typ_Ca-bd_CS"/>
</dbReference>